<evidence type="ECO:0000256" key="1">
    <source>
        <dbReference type="ARBA" id="ARBA00004651"/>
    </source>
</evidence>
<evidence type="ECO:0000256" key="4">
    <source>
        <dbReference type="ARBA" id="ARBA00022989"/>
    </source>
</evidence>
<feature type="transmembrane region" description="Helical" evidence="6">
    <location>
        <begin position="130"/>
        <end position="146"/>
    </location>
</feature>
<comment type="subcellular location">
    <subcellularLocation>
        <location evidence="1">Cell membrane</location>
        <topology evidence="1">Multi-pass membrane protein</topology>
    </subcellularLocation>
</comment>
<dbReference type="PANTHER" id="PTHR30509">
    <property type="entry name" value="P-HYDROXYBENZOIC ACID EFFLUX PUMP SUBUNIT-RELATED"/>
    <property type="match status" value="1"/>
</dbReference>
<feature type="transmembrane region" description="Helical" evidence="6">
    <location>
        <begin position="12"/>
        <end position="36"/>
    </location>
</feature>
<comment type="caution">
    <text evidence="8">The sequence shown here is derived from an EMBL/GenBank/DDBJ whole genome shotgun (WGS) entry which is preliminary data.</text>
</comment>
<keyword evidence="3 6" id="KW-0812">Transmembrane</keyword>
<feature type="transmembrane region" description="Helical" evidence="6">
    <location>
        <begin position="42"/>
        <end position="60"/>
    </location>
</feature>
<evidence type="ECO:0000256" key="2">
    <source>
        <dbReference type="ARBA" id="ARBA00022475"/>
    </source>
</evidence>
<feature type="transmembrane region" description="Helical" evidence="6">
    <location>
        <begin position="521"/>
        <end position="543"/>
    </location>
</feature>
<dbReference type="Proteomes" id="UP000634136">
    <property type="component" value="Unassembled WGS sequence"/>
</dbReference>
<evidence type="ECO:0000256" key="3">
    <source>
        <dbReference type="ARBA" id="ARBA00022692"/>
    </source>
</evidence>
<evidence type="ECO:0000256" key="5">
    <source>
        <dbReference type="ARBA" id="ARBA00023136"/>
    </source>
</evidence>
<evidence type="ECO:0000313" key="8">
    <source>
        <dbReference type="EMBL" id="KAF7823591.1"/>
    </source>
</evidence>
<gene>
    <name evidence="8" type="ORF">G2W53_021735</name>
</gene>
<feature type="transmembrane region" description="Helical" evidence="6">
    <location>
        <begin position="492"/>
        <end position="509"/>
    </location>
</feature>
<name>A0A834TMA2_9FABA</name>
<keyword evidence="2" id="KW-1003">Cell membrane</keyword>
<dbReference type="GO" id="GO:0005886">
    <property type="term" value="C:plasma membrane"/>
    <property type="evidence" value="ECO:0007669"/>
    <property type="project" value="UniProtKB-SubCell"/>
</dbReference>
<organism evidence="8 9">
    <name type="scientific">Senna tora</name>
    <dbReference type="NCBI Taxonomy" id="362788"/>
    <lineage>
        <taxon>Eukaryota</taxon>
        <taxon>Viridiplantae</taxon>
        <taxon>Streptophyta</taxon>
        <taxon>Embryophyta</taxon>
        <taxon>Tracheophyta</taxon>
        <taxon>Spermatophyta</taxon>
        <taxon>Magnoliopsida</taxon>
        <taxon>eudicotyledons</taxon>
        <taxon>Gunneridae</taxon>
        <taxon>Pentapetalae</taxon>
        <taxon>rosids</taxon>
        <taxon>fabids</taxon>
        <taxon>Fabales</taxon>
        <taxon>Fabaceae</taxon>
        <taxon>Caesalpinioideae</taxon>
        <taxon>Cassia clade</taxon>
        <taxon>Senna</taxon>
    </lineage>
</organism>
<keyword evidence="9" id="KW-1185">Reference proteome</keyword>
<dbReference type="InterPro" id="IPR049453">
    <property type="entry name" value="Memb_transporter_dom"/>
</dbReference>
<evidence type="ECO:0000256" key="6">
    <source>
        <dbReference type="SAM" id="Phobius"/>
    </source>
</evidence>
<feature type="transmembrane region" description="Helical" evidence="6">
    <location>
        <begin position="453"/>
        <end position="472"/>
    </location>
</feature>
<feature type="transmembrane region" description="Helical" evidence="6">
    <location>
        <begin position="158"/>
        <end position="177"/>
    </location>
</feature>
<proteinExistence type="predicted"/>
<evidence type="ECO:0000259" key="7">
    <source>
        <dbReference type="Pfam" id="PF13515"/>
    </source>
</evidence>
<accession>A0A834TMA2</accession>
<dbReference type="OrthoDB" id="68611at2759"/>
<dbReference type="Pfam" id="PF13515">
    <property type="entry name" value="FUSC_2"/>
    <property type="match status" value="1"/>
</dbReference>
<keyword evidence="4 6" id="KW-1133">Transmembrane helix</keyword>
<reference evidence="8" key="1">
    <citation type="submission" date="2020-09" db="EMBL/GenBank/DDBJ databases">
        <title>Genome-Enabled Discovery of Anthraquinone Biosynthesis in Senna tora.</title>
        <authorList>
            <person name="Kang S.-H."/>
            <person name="Pandey R.P."/>
            <person name="Lee C.-M."/>
            <person name="Sim J.-S."/>
            <person name="Jeong J.-T."/>
            <person name="Choi B.-S."/>
            <person name="Jung M."/>
            <person name="Ginzburg D."/>
            <person name="Zhao K."/>
            <person name="Won S.Y."/>
            <person name="Oh T.-J."/>
            <person name="Yu Y."/>
            <person name="Kim N.-H."/>
            <person name="Lee O.R."/>
            <person name="Lee T.-H."/>
            <person name="Bashyal P."/>
            <person name="Kim T.-S."/>
            <person name="Lee W.-H."/>
            <person name="Kawkins C."/>
            <person name="Kim C.-K."/>
            <person name="Kim J.S."/>
            <person name="Ahn B.O."/>
            <person name="Rhee S.Y."/>
            <person name="Sohng J.K."/>
        </authorList>
    </citation>
    <scope>NUCLEOTIDE SEQUENCE</scope>
    <source>
        <tissue evidence="8">Leaf</tissue>
    </source>
</reference>
<protein>
    <submittedName>
        <fullName evidence="8">Fusaric acid resistance-like protein</fullName>
    </submittedName>
</protein>
<dbReference type="AlphaFoldDB" id="A0A834TMA2"/>
<feature type="domain" description="Integral membrane bound transporter" evidence="7">
    <location>
        <begin position="411"/>
        <end position="538"/>
    </location>
</feature>
<dbReference type="EMBL" id="JAAIUW010000007">
    <property type="protein sequence ID" value="KAF7823591.1"/>
    <property type="molecule type" value="Genomic_DNA"/>
</dbReference>
<feature type="transmembrane region" description="Helical" evidence="6">
    <location>
        <begin position="72"/>
        <end position="92"/>
    </location>
</feature>
<sequence length="809" mass="89240">MPTIDKAKAKAMWRACLASAFRTALACTIIGCVSLYGPPSLQRLIAFPAFSYVTVILIIINDAALGDALRACWLALYASVHTIGPAVLSLWLIGPNRFSKGTTALAVALAAFVVTLTLPNAASYLVAKRIALGQIVVVYVVAYINGPRTEPIMHPLRVAASTAVGVLACVLALLIPYPRLACREVEQNYKLLSENTLERLKLLVKAVCESDKTSALASISHAKSLAASRTKLLHGIKRYQEGMQWERPPIKFIRPQNYLILSGDTLGEVDTTLRGMELALESTNSFPINNNIILSQDLKHGLNKFEDHTSLTIKQALHNGASPLTVPEPSVKSTTKFLQSLHTIPPTLQDLPIYFFLFCTKLLHTTSLAQAQAPTYPRAGPSKGKWTNWAENLKSPKVTHALKFSLSLGLAELLGLIYSKDNGFWSGLPVAITYVSGREATLRVANLKAQGTVLGTVYGVLGCFVFERFLPVRFLSLLPWFVFTSFLQRSRMYGPAGGISAVIGAILILGRKNFGPPSEFAIARIIETFIGLSCSILVDLIFVPKRASTCAKNGLCETLATLRECLGSLSLVVKSDLLEEKVKKLKVQVNEMKLFIAEAEQEPNFWFLPFHCACYNKLSESFSKMVDLCHFGAHALKSIEKKGLQINGLENEIGHLMEIVCSSIKSFEEICRMKSLKCLEKELEKKKKMKKNNISCDDLELGKSRKSNNDWVVSYLGGHEDDELEKAIGSYLEESRSVVDNAYSVEGEREVKSQGVLSLSAMAFCLSAIMREIIKIEEAIKELIQWENPSCEINLYEISCKLQALHNEN</sequence>
<feature type="transmembrane region" description="Helical" evidence="6">
    <location>
        <begin position="98"/>
        <end position="118"/>
    </location>
</feature>
<dbReference type="PANTHER" id="PTHR30509:SF9">
    <property type="entry name" value="MULTIDRUG RESISTANCE PROTEIN MDTO"/>
    <property type="match status" value="1"/>
</dbReference>
<evidence type="ECO:0000313" key="9">
    <source>
        <dbReference type="Proteomes" id="UP000634136"/>
    </source>
</evidence>
<keyword evidence="5 6" id="KW-0472">Membrane</keyword>